<dbReference type="EMBL" id="LBNE01000002">
    <property type="protein sequence ID" value="KKO72651.1"/>
    <property type="molecule type" value="Genomic_DNA"/>
</dbReference>
<gene>
    <name evidence="1" type="ORF">AAV32_06490</name>
</gene>
<dbReference type="GeneID" id="99725976"/>
<dbReference type="PANTHER" id="PTHR28152:SF1">
    <property type="entry name" value="HYDROXYACYL-THIOESTER DEHYDRATASE TYPE 2, MITOCHONDRIAL"/>
    <property type="match status" value="1"/>
</dbReference>
<evidence type="ECO:0000313" key="2">
    <source>
        <dbReference type="Proteomes" id="UP000078084"/>
    </source>
</evidence>
<dbReference type="InterPro" id="IPR029069">
    <property type="entry name" value="HotDog_dom_sf"/>
</dbReference>
<dbReference type="PANTHER" id="PTHR28152">
    <property type="entry name" value="HYDROXYACYL-THIOESTER DEHYDRATASE TYPE 2, MITOCHONDRIAL"/>
    <property type="match status" value="1"/>
</dbReference>
<comment type="caution">
    <text evidence="1">The sequence shown here is derived from an EMBL/GenBank/DDBJ whole genome shotgun (WGS) entry which is preliminary data.</text>
</comment>
<protein>
    <submittedName>
        <fullName evidence="1">Dehydratase</fullName>
    </submittedName>
</protein>
<organism evidence="1 2">
    <name type="scientific">Kerstersia gyiorum</name>
    <dbReference type="NCBI Taxonomy" id="206506"/>
    <lineage>
        <taxon>Bacteria</taxon>
        <taxon>Pseudomonadati</taxon>
        <taxon>Pseudomonadota</taxon>
        <taxon>Betaproteobacteria</taxon>
        <taxon>Burkholderiales</taxon>
        <taxon>Alcaligenaceae</taxon>
        <taxon>Kerstersia</taxon>
    </lineage>
</organism>
<dbReference type="STRING" id="206506.AAV32_06490"/>
<proteinExistence type="predicted"/>
<name>A0A171KUT4_9BURK</name>
<dbReference type="SUPFAM" id="SSF54637">
    <property type="entry name" value="Thioesterase/thiol ester dehydrase-isomerase"/>
    <property type="match status" value="1"/>
</dbReference>
<reference evidence="1 2" key="1">
    <citation type="submission" date="2015-04" db="EMBL/GenBank/DDBJ databases">
        <title>Genome sequence of Kerstersia gyiorum CG1.</title>
        <authorList>
            <person name="Greninger A.L."/>
            <person name="Kozyreva V."/>
            <person name="Chaturvedi V."/>
        </authorList>
    </citation>
    <scope>NUCLEOTIDE SEQUENCE [LARGE SCALE GENOMIC DNA]</scope>
    <source>
        <strain evidence="1 2">CG1</strain>
    </source>
</reference>
<dbReference type="InterPro" id="IPR052741">
    <property type="entry name" value="Mitochondrial_HTD2"/>
</dbReference>
<dbReference type="OrthoDB" id="7183822at2"/>
<evidence type="ECO:0000313" key="1">
    <source>
        <dbReference type="EMBL" id="KKO72651.1"/>
    </source>
</evidence>
<dbReference type="Proteomes" id="UP000078084">
    <property type="component" value="Unassembled WGS sequence"/>
</dbReference>
<dbReference type="Gene3D" id="3.10.129.10">
    <property type="entry name" value="Hotdog Thioesterase"/>
    <property type="match status" value="1"/>
</dbReference>
<dbReference type="GO" id="GO:0019171">
    <property type="term" value="F:(3R)-hydroxyacyl-[acyl-carrier-protein] dehydratase activity"/>
    <property type="evidence" value="ECO:0007669"/>
    <property type="project" value="TreeGrafter"/>
</dbReference>
<sequence length="142" mass="15562">MTAFSLACAQPGQALPSRVYRVGTVQLFLYNAAIWNAHRIHYDAPYAQDVEHHPALVVDGPLQGDWLTQLIYEFMAPDDELIAFDYQNRLAAYLEEPLTCGGTVTGVDGATVTFTLQVSRTDGHATTVAHATVRRAAFSPQP</sequence>
<accession>A0A171KUT4</accession>
<keyword evidence="2" id="KW-1185">Reference proteome</keyword>
<dbReference type="AlphaFoldDB" id="A0A171KUT4"/>
<dbReference type="RefSeq" id="WP_068369059.1">
    <property type="nucleotide sequence ID" value="NZ_CP033936.1"/>
</dbReference>